<dbReference type="Proteomes" id="UP001140272">
    <property type="component" value="Unassembled WGS sequence"/>
</dbReference>
<dbReference type="InterPro" id="IPR016032">
    <property type="entry name" value="Sig_transdc_resp-reg_C-effctor"/>
</dbReference>
<comment type="caution">
    <text evidence="2">The sequence shown here is derived from an EMBL/GenBank/DDBJ whole genome shotgun (WGS) entry which is preliminary data.</text>
</comment>
<dbReference type="SUPFAM" id="SSF46894">
    <property type="entry name" value="C-terminal effector domain of the bipartite response regulators"/>
    <property type="match status" value="1"/>
</dbReference>
<accession>A0A9X2YDM1</accession>
<dbReference type="SUPFAM" id="SSF52172">
    <property type="entry name" value="CheY-like"/>
    <property type="match status" value="1"/>
</dbReference>
<name>A0A9X2YDM1_9MYCO</name>
<sequence length="224" mass="23622">MEVVAGFADTAGFIARYPSATPELDVTLFALQFAVGGPRFDVLRQICEAGHRVVVYSYLSSAEVILTSLDAGAMSYIGKFEGGTHLLAAICAAAQGRRYVGAAMDHALRISAATGRPRLTGREKELLCAWIQMGSKHLVADRQFVETSTVRGHLERIRAKYADAGRPAATKAALTARAIQDGLLCLGDIRDDSVGHGCHGPCDPHSASAAQRTSPPGTTCPAGI</sequence>
<feature type="region of interest" description="Disordered" evidence="1">
    <location>
        <begin position="204"/>
        <end position="224"/>
    </location>
</feature>
<evidence type="ECO:0000313" key="3">
    <source>
        <dbReference type="Proteomes" id="UP001140272"/>
    </source>
</evidence>
<reference evidence="2" key="2">
    <citation type="journal article" date="2022" name="BMC Genomics">
        <title>Comparative genome analysis of mycobacteria focusing on tRNA and non-coding RNA.</title>
        <authorList>
            <person name="Behra P.R.K."/>
            <person name="Pettersson B.M.F."/>
            <person name="Ramesh M."/>
            <person name="Das S."/>
            <person name="Dasgupta S."/>
            <person name="Kirsebom L.A."/>
        </authorList>
    </citation>
    <scope>NUCLEOTIDE SEQUENCE</scope>
    <source>
        <strain evidence="2">DSM 45406</strain>
    </source>
</reference>
<dbReference type="GO" id="GO:0003677">
    <property type="term" value="F:DNA binding"/>
    <property type="evidence" value="ECO:0007669"/>
    <property type="project" value="InterPro"/>
</dbReference>
<proteinExistence type="predicted"/>
<reference evidence="2" key="1">
    <citation type="submission" date="2020-07" db="EMBL/GenBank/DDBJ databases">
        <authorList>
            <person name="Pettersson B.M.F."/>
            <person name="Behra P.R.K."/>
            <person name="Ramesh M."/>
            <person name="Das S."/>
            <person name="Dasgupta S."/>
            <person name="Kirsebom L.A."/>
        </authorList>
    </citation>
    <scope>NUCLEOTIDE SEQUENCE</scope>
    <source>
        <strain evidence="2">DSM 45406</strain>
    </source>
</reference>
<dbReference type="EMBL" id="JACKRN010000630">
    <property type="protein sequence ID" value="MCV7071962.1"/>
    <property type="molecule type" value="Genomic_DNA"/>
</dbReference>
<evidence type="ECO:0000256" key="1">
    <source>
        <dbReference type="SAM" id="MobiDB-lite"/>
    </source>
</evidence>
<dbReference type="Gene3D" id="3.40.50.2300">
    <property type="match status" value="1"/>
</dbReference>
<organism evidence="2 3">
    <name type="scientific">Mycolicibacterium rufum</name>
    <dbReference type="NCBI Taxonomy" id="318424"/>
    <lineage>
        <taxon>Bacteria</taxon>
        <taxon>Bacillati</taxon>
        <taxon>Actinomycetota</taxon>
        <taxon>Actinomycetes</taxon>
        <taxon>Mycobacteriales</taxon>
        <taxon>Mycobacteriaceae</taxon>
        <taxon>Mycolicibacterium</taxon>
    </lineage>
</organism>
<feature type="compositionally biased region" description="Polar residues" evidence="1">
    <location>
        <begin position="208"/>
        <end position="217"/>
    </location>
</feature>
<dbReference type="AlphaFoldDB" id="A0A9X2YDM1"/>
<protein>
    <submittedName>
        <fullName evidence="2">Response regulator transcription factor</fullName>
    </submittedName>
</protein>
<evidence type="ECO:0000313" key="2">
    <source>
        <dbReference type="EMBL" id="MCV7071962.1"/>
    </source>
</evidence>
<gene>
    <name evidence="2" type="ORF">H7H73_17850</name>
</gene>
<dbReference type="InterPro" id="IPR011006">
    <property type="entry name" value="CheY-like_superfamily"/>
</dbReference>
<dbReference type="GO" id="GO:0006355">
    <property type="term" value="P:regulation of DNA-templated transcription"/>
    <property type="evidence" value="ECO:0007669"/>
    <property type="project" value="InterPro"/>
</dbReference>